<dbReference type="RefSeq" id="WP_161024571.1">
    <property type="nucleotide sequence ID" value="NZ_WWCJ01000003.1"/>
</dbReference>
<dbReference type="EMBL" id="WWCJ01000003">
    <property type="protein sequence ID" value="MYN01561.1"/>
    <property type="molecule type" value="Genomic_DNA"/>
</dbReference>
<feature type="domain" description="GST N-terminal" evidence="1">
    <location>
        <begin position="1"/>
        <end position="81"/>
    </location>
</feature>
<dbReference type="InterPro" id="IPR010987">
    <property type="entry name" value="Glutathione-S-Trfase_C-like"/>
</dbReference>
<dbReference type="SUPFAM" id="SSF47616">
    <property type="entry name" value="GST C-terminal domain-like"/>
    <property type="match status" value="1"/>
</dbReference>
<dbReference type="PANTHER" id="PTHR44051">
    <property type="entry name" value="GLUTATHIONE S-TRANSFERASE-RELATED"/>
    <property type="match status" value="1"/>
</dbReference>
<keyword evidence="4" id="KW-1185">Reference proteome</keyword>
<dbReference type="Pfam" id="PF13417">
    <property type="entry name" value="GST_N_3"/>
    <property type="match status" value="1"/>
</dbReference>
<proteinExistence type="predicted"/>
<protein>
    <submittedName>
        <fullName evidence="3">Glutathione S-transferase</fullName>
    </submittedName>
</protein>
<dbReference type="CDD" id="cd03188">
    <property type="entry name" value="GST_C_Beta"/>
    <property type="match status" value="1"/>
</dbReference>
<dbReference type="Proteomes" id="UP000448575">
    <property type="component" value="Unassembled WGS sequence"/>
</dbReference>
<dbReference type="CDD" id="cd03057">
    <property type="entry name" value="GST_N_Beta"/>
    <property type="match status" value="1"/>
</dbReference>
<dbReference type="InterPro" id="IPR040079">
    <property type="entry name" value="Glutathione_S-Trfase"/>
</dbReference>
<dbReference type="Gene3D" id="1.20.1050.10">
    <property type="match status" value="1"/>
</dbReference>
<dbReference type="PANTHER" id="PTHR44051:SF8">
    <property type="entry name" value="GLUTATHIONE S-TRANSFERASE GSTA"/>
    <property type="match status" value="1"/>
</dbReference>
<accession>A0A6N9HDC8</accession>
<evidence type="ECO:0000259" key="2">
    <source>
        <dbReference type="PROSITE" id="PS50405"/>
    </source>
</evidence>
<dbReference type="PROSITE" id="PS50405">
    <property type="entry name" value="GST_CTER"/>
    <property type="match status" value="1"/>
</dbReference>
<dbReference type="SFLD" id="SFLDG00358">
    <property type="entry name" value="Main_(cytGST)"/>
    <property type="match status" value="1"/>
</dbReference>
<dbReference type="Gene3D" id="3.40.30.10">
    <property type="entry name" value="Glutaredoxin"/>
    <property type="match status" value="1"/>
</dbReference>
<dbReference type="PROSITE" id="PS50404">
    <property type="entry name" value="GST_NTER"/>
    <property type="match status" value="1"/>
</dbReference>
<keyword evidence="3" id="KW-0808">Transferase</keyword>
<organism evidence="3 4">
    <name type="scientific">Pseudoduganella guangdongensis</name>
    <dbReference type="NCBI Taxonomy" id="2692179"/>
    <lineage>
        <taxon>Bacteria</taxon>
        <taxon>Pseudomonadati</taxon>
        <taxon>Pseudomonadota</taxon>
        <taxon>Betaproteobacteria</taxon>
        <taxon>Burkholderiales</taxon>
        <taxon>Oxalobacteraceae</taxon>
        <taxon>Telluria group</taxon>
        <taxon>Pseudoduganella</taxon>
    </lineage>
</organism>
<evidence type="ECO:0000259" key="1">
    <source>
        <dbReference type="PROSITE" id="PS50404"/>
    </source>
</evidence>
<dbReference type="InterPro" id="IPR036249">
    <property type="entry name" value="Thioredoxin-like_sf"/>
</dbReference>
<dbReference type="InterPro" id="IPR004045">
    <property type="entry name" value="Glutathione_S-Trfase_N"/>
</dbReference>
<dbReference type="Pfam" id="PF00043">
    <property type="entry name" value="GST_C"/>
    <property type="match status" value="1"/>
</dbReference>
<gene>
    <name evidence="3" type="ORF">GTP41_05565</name>
</gene>
<dbReference type="SFLD" id="SFLDS00019">
    <property type="entry name" value="Glutathione_Transferase_(cytos"/>
    <property type="match status" value="1"/>
</dbReference>
<reference evidence="3 4" key="1">
    <citation type="submission" date="2019-12" db="EMBL/GenBank/DDBJ databases">
        <title>Novel species isolated from a subtropical stream in China.</title>
        <authorList>
            <person name="Lu H."/>
        </authorList>
    </citation>
    <scope>NUCLEOTIDE SEQUENCE [LARGE SCALE GENOMIC DNA]</scope>
    <source>
        <strain evidence="3 4">DS3</strain>
    </source>
</reference>
<evidence type="ECO:0000313" key="4">
    <source>
        <dbReference type="Proteomes" id="UP000448575"/>
    </source>
</evidence>
<dbReference type="SUPFAM" id="SSF52833">
    <property type="entry name" value="Thioredoxin-like"/>
    <property type="match status" value="1"/>
</dbReference>
<dbReference type="GO" id="GO:0016740">
    <property type="term" value="F:transferase activity"/>
    <property type="evidence" value="ECO:0007669"/>
    <property type="project" value="UniProtKB-KW"/>
</dbReference>
<name>A0A6N9HDC8_9BURK</name>
<feature type="domain" description="GST C-terminal" evidence="2">
    <location>
        <begin position="88"/>
        <end position="220"/>
    </location>
</feature>
<dbReference type="InterPro" id="IPR036282">
    <property type="entry name" value="Glutathione-S-Trfase_C_sf"/>
</dbReference>
<evidence type="ECO:0000313" key="3">
    <source>
        <dbReference type="EMBL" id="MYN01561.1"/>
    </source>
</evidence>
<comment type="caution">
    <text evidence="3">The sequence shown here is derived from an EMBL/GenBank/DDBJ whole genome shotgun (WGS) entry which is preliminary data.</text>
</comment>
<dbReference type="InterPro" id="IPR004046">
    <property type="entry name" value="GST_C"/>
</dbReference>
<sequence>MKPVIFYGVPSGCSLASVIASEWLGQPYHLVRIEMMDKWPEQFARINPRMKTPAMLTANGDSLTESLAILQHIGQRGVAQGLGFEPGTPDADRLASMLSYLVTDLFAAFAPLWKLYDAGIDDPTVKSVLRKYGEDAVRVEYAYLESLLSEREWLLGGDKPTVADAYLYAIGRWAEYHKVFTLEENYPNVARYMRKLADDPAVRFALQIEKNGDARGNGSFLGHLNIAQLDMPKASFTLQGAAA</sequence>
<dbReference type="AlphaFoldDB" id="A0A6N9HDC8"/>